<evidence type="ECO:0000256" key="1">
    <source>
        <dbReference type="SAM" id="MobiDB-lite"/>
    </source>
</evidence>
<dbReference type="KEGG" id="bbif:117207682"/>
<evidence type="ECO:0000313" key="3">
    <source>
        <dbReference type="RefSeq" id="XP_033303987.1"/>
    </source>
</evidence>
<feature type="region of interest" description="Disordered" evidence="1">
    <location>
        <begin position="411"/>
        <end position="451"/>
    </location>
</feature>
<feature type="compositionally biased region" description="Basic and acidic residues" evidence="1">
    <location>
        <begin position="191"/>
        <end position="204"/>
    </location>
</feature>
<dbReference type="Proteomes" id="UP000515164">
    <property type="component" value="Unplaced"/>
</dbReference>
<keyword evidence="2" id="KW-1185">Reference proteome</keyword>
<feature type="region of interest" description="Disordered" evidence="1">
    <location>
        <begin position="146"/>
        <end position="215"/>
    </location>
</feature>
<accession>A0A6P8MP00</accession>
<feature type="compositionally biased region" description="Basic and acidic residues" evidence="1">
    <location>
        <begin position="432"/>
        <end position="445"/>
    </location>
</feature>
<sequence length="451" mass="51272">MDTGSKKEIKEMITKDISNIHNYSLDVKKYINNQLEDTLDYLHGLIAEIPQSVPGPSTTKRPKVLKKKGYRRKETIPENDIINTDNTVTDSAVHDKAENKDVKTGDVLETTIDRTKRKAAIKAAINIKKQQSMSLVTKLRRLTLDDDSNVNRKRGGRPKKEESARSSSDEKNTKGPTKHSKTKKNVLSETISKEDAKQPERIEPIKSSMTTRDSNIKRTFSRSENTKGKYSNIIDDTVIPSARNDIEDPSMCEDALEKFTPLMNSTMDINSTYTQKMMDATAIVEPLSPIKSNETVVINKNLASSIGKNNEPKFTSRSPITLQEEVQQLNQAIGLTEFEELFAEDEPSREREMSNRNMTKQDIQNEMKKNVPVRRRIEAFEKEKISEKAIVQKLARRSVEKAKKILLAKQKKETQMMTSQLQTVRSTSVLHSKPDDDTSDDEARPRRTIPH</sequence>
<protein>
    <submittedName>
        <fullName evidence="3">Uncharacterized protein LOC117207682</fullName>
    </submittedName>
</protein>
<name>A0A6P8MP00_9HYME</name>
<dbReference type="GeneID" id="117207682"/>
<organism evidence="2 3">
    <name type="scientific">Bombus bifarius</name>
    <dbReference type="NCBI Taxonomy" id="103933"/>
    <lineage>
        <taxon>Eukaryota</taxon>
        <taxon>Metazoa</taxon>
        <taxon>Ecdysozoa</taxon>
        <taxon>Arthropoda</taxon>
        <taxon>Hexapoda</taxon>
        <taxon>Insecta</taxon>
        <taxon>Pterygota</taxon>
        <taxon>Neoptera</taxon>
        <taxon>Endopterygota</taxon>
        <taxon>Hymenoptera</taxon>
        <taxon>Apocrita</taxon>
        <taxon>Aculeata</taxon>
        <taxon>Apoidea</taxon>
        <taxon>Anthophila</taxon>
        <taxon>Apidae</taxon>
        <taxon>Bombus</taxon>
        <taxon>Pyrobombus</taxon>
    </lineage>
</organism>
<feature type="compositionally biased region" description="Basic and acidic residues" evidence="1">
    <location>
        <begin position="158"/>
        <end position="173"/>
    </location>
</feature>
<feature type="compositionally biased region" description="Polar residues" evidence="1">
    <location>
        <begin position="415"/>
        <end position="430"/>
    </location>
</feature>
<proteinExistence type="predicted"/>
<evidence type="ECO:0000313" key="2">
    <source>
        <dbReference type="Proteomes" id="UP000515164"/>
    </source>
</evidence>
<dbReference type="AlphaFoldDB" id="A0A6P8MP00"/>
<dbReference type="RefSeq" id="XP_033303987.1">
    <property type="nucleotide sequence ID" value="XM_033448096.1"/>
</dbReference>
<gene>
    <name evidence="3" type="primary">LOC117207682</name>
</gene>
<reference evidence="3" key="1">
    <citation type="submission" date="2025-08" db="UniProtKB">
        <authorList>
            <consortium name="RefSeq"/>
        </authorList>
    </citation>
    <scope>IDENTIFICATION</scope>
    <source>
        <tissue evidence="3">Muscle</tissue>
    </source>
</reference>